<evidence type="ECO:0000313" key="3">
    <source>
        <dbReference type="EMBL" id="GAA2426927.1"/>
    </source>
</evidence>
<dbReference type="NCBIfam" id="TIGR03930">
    <property type="entry name" value="WXG100_ESAT6"/>
    <property type="match status" value="1"/>
</dbReference>
<dbReference type="Proteomes" id="UP001501231">
    <property type="component" value="Unassembled WGS sequence"/>
</dbReference>
<evidence type="ECO:0000313" key="4">
    <source>
        <dbReference type="Proteomes" id="UP001501231"/>
    </source>
</evidence>
<dbReference type="RefSeq" id="WP_344591264.1">
    <property type="nucleotide sequence ID" value="NZ_BAAARW010000016.1"/>
</dbReference>
<comment type="caution">
    <text evidence="3">The sequence shown here is derived from an EMBL/GenBank/DDBJ whole genome shotgun (WGS) entry which is preliminary data.</text>
</comment>
<sequence>MGDQSAQDLEGMRQAAQRIERSMGVIKGLRGRLESQKGQMMTGWEGPAARNFDSLSNDYLGRLNDVSQRLNAIHGKLTENMKDYERSEQQQQEEVGKIASIINH</sequence>
<dbReference type="EMBL" id="BAAARW010000016">
    <property type="protein sequence ID" value="GAA2426927.1"/>
    <property type="molecule type" value="Genomic_DNA"/>
</dbReference>
<evidence type="ECO:0000256" key="1">
    <source>
        <dbReference type="RuleBase" id="RU362001"/>
    </source>
</evidence>
<protein>
    <recommendedName>
        <fullName evidence="1">ESAT-6-like protein</fullName>
    </recommendedName>
</protein>
<name>A0ABP5WGG4_9ACTN</name>
<dbReference type="Pfam" id="PF06013">
    <property type="entry name" value="WXG100"/>
    <property type="match status" value="1"/>
</dbReference>
<evidence type="ECO:0000256" key="2">
    <source>
        <dbReference type="SAM" id="MobiDB-lite"/>
    </source>
</evidence>
<comment type="similarity">
    <text evidence="1">Belongs to the WXG100 family.</text>
</comment>
<keyword evidence="4" id="KW-1185">Reference proteome</keyword>
<accession>A0ABP5WGG4</accession>
<dbReference type="InterPro" id="IPR010310">
    <property type="entry name" value="T7SS_ESAT-6-like"/>
</dbReference>
<gene>
    <name evidence="3" type="ORF">GCM10010191_44460</name>
</gene>
<dbReference type="SUPFAM" id="SSF140453">
    <property type="entry name" value="EsxAB dimer-like"/>
    <property type="match status" value="1"/>
</dbReference>
<reference evidence="4" key="1">
    <citation type="journal article" date="2019" name="Int. J. Syst. Evol. Microbiol.">
        <title>The Global Catalogue of Microorganisms (GCM) 10K type strain sequencing project: providing services to taxonomists for standard genome sequencing and annotation.</title>
        <authorList>
            <consortium name="The Broad Institute Genomics Platform"/>
            <consortium name="The Broad Institute Genome Sequencing Center for Infectious Disease"/>
            <person name="Wu L."/>
            <person name="Ma J."/>
        </authorList>
    </citation>
    <scope>NUCLEOTIDE SEQUENCE [LARGE SCALE GENOMIC DNA]</scope>
    <source>
        <strain evidence="4">JCM 3325</strain>
    </source>
</reference>
<proteinExistence type="inferred from homology"/>
<dbReference type="Gene3D" id="1.10.287.1060">
    <property type="entry name" value="ESAT-6-like"/>
    <property type="match status" value="1"/>
</dbReference>
<feature type="region of interest" description="Disordered" evidence="2">
    <location>
        <begin position="84"/>
        <end position="104"/>
    </location>
</feature>
<dbReference type="InterPro" id="IPR036689">
    <property type="entry name" value="ESAT-6-like_sf"/>
</dbReference>
<organism evidence="3 4">
    <name type="scientific">Actinomadura vinacea</name>
    <dbReference type="NCBI Taxonomy" id="115336"/>
    <lineage>
        <taxon>Bacteria</taxon>
        <taxon>Bacillati</taxon>
        <taxon>Actinomycetota</taxon>
        <taxon>Actinomycetes</taxon>
        <taxon>Streptosporangiales</taxon>
        <taxon>Thermomonosporaceae</taxon>
        <taxon>Actinomadura</taxon>
    </lineage>
</organism>